<organism evidence="1 2">
    <name type="scientific">Lentinula aff. lateritia</name>
    <dbReference type="NCBI Taxonomy" id="2804960"/>
    <lineage>
        <taxon>Eukaryota</taxon>
        <taxon>Fungi</taxon>
        <taxon>Dikarya</taxon>
        <taxon>Basidiomycota</taxon>
        <taxon>Agaricomycotina</taxon>
        <taxon>Agaricomycetes</taxon>
        <taxon>Agaricomycetidae</taxon>
        <taxon>Agaricales</taxon>
        <taxon>Marasmiineae</taxon>
        <taxon>Omphalotaceae</taxon>
        <taxon>Lentinula</taxon>
    </lineage>
</organism>
<dbReference type="Proteomes" id="UP001163835">
    <property type="component" value="Unassembled WGS sequence"/>
</dbReference>
<keyword evidence="2" id="KW-1185">Reference proteome</keyword>
<name>A0ACC1TKU7_9AGAR</name>
<gene>
    <name evidence="1" type="ORF">F5876DRAFT_9757</name>
</gene>
<feature type="non-terminal residue" evidence="1">
    <location>
        <position position="78"/>
    </location>
</feature>
<reference evidence="1" key="1">
    <citation type="submission" date="2022-09" db="EMBL/GenBank/DDBJ databases">
        <title>A Global Phylogenomic Analysis of the Shiitake Genus Lentinula.</title>
        <authorList>
            <consortium name="DOE Joint Genome Institute"/>
            <person name="Sierra-Patev S."/>
            <person name="Min B."/>
            <person name="Naranjo-Ortiz M."/>
            <person name="Looney B."/>
            <person name="Konkel Z."/>
            <person name="Slot J.C."/>
            <person name="Sakamoto Y."/>
            <person name="Steenwyk J.L."/>
            <person name="Rokas A."/>
            <person name="Carro J."/>
            <person name="Camarero S."/>
            <person name="Ferreira P."/>
            <person name="Molpeceres G."/>
            <person name="Ruiz-Duenas F.J."/>
            <person name="Serrano A."/>
            <person name="Henrissat B."/>
            <person name="Drula E."/>
            <person name="Hughes K.W."/>
            <person name="Mata J.L."/>
            <person name="Ishikawa N.K."/>
            <person name="Vargas-Isla R."/>
            <person name="Ushijima S."/>
            <person name="Smith C.A."/>
            <person name="Ahrendt S."/>
            <person name="Andreopoulos W."/>
            <person name="He G."/>
            <person name="Labutti K."/>
            <person name="Lipzen A."/>
            <person name="Ng V."/>
            <person name="Riley R."/>
            <person name="Sandor L."/>
            <person name="Barry K."/>
            <person name="Martinez A.T."/>
            <person name="Xiao Y."/>
            <person name="Gibbons J.G."/>
            <person name="Terashima K."/>
            <person name="Grigoriev I.V."/>
            <person name="Hibbett D.S."/>
        </authorList>
    </citation>
    <scope>NUCLEOTIDE SEQUENCE</scope>
    <source>
        <strain evidence="1">TMI1499</strain>
    </source>
</reference>
<protein>
    <submittedName>
        <fullName evidence="1">Uncharacterized protein</fullName>
    </submittedName>
</protein>
<comment type="caution">
    <text evidence="1">The sequence shown here is derived from an EMBL/GenBank/DDBJ whole genome shotgun (WGS) entry which is preliminary data.</text>
</comment>
<evidence type="ECO:0000313" key="1">
    <source>
        <dbReference type="EMBL" id="KAJ3805375.1"/>
    </source>
</evidence>
<evidence type="ECO:0000313" key="2">
    <source>
        <dbReference type="Proteomes" id="UP001163835"/>
    </source>
</evidence>
<dbReference type="EMBL" id="MU795610">
    <property type="protein sequence ID" value="KAJ3805375.1"/>
    <property type="molecule type" value="Genomic_DNA"/>
</dbReference>
<sequence>TIPCDQSAQVCSVSVLAPGAVLIFLPNELTETEGAPLTTFATTTVTNTGNMATVDASVLATSNGRNGNSLLGSSSRGS</sequence>
<proteinExistence type="predicted"/>
<feature type="non-terminal residue" evidence="1">
    <location>
        <position position="1"/>
    </location>
</feature>
<accession>A0ACC1TKU7</accession>